<comment type="caution">
    <text evidence="1">The sequence shown here is derived from an EMBL/GenBank/DDBJ whole genome shotgun (WGS) entry which is preliminary data.</text>
</comment>
<evidence type="ECO:0000313" key="2">
    <source>
        <dbReference type="Proteomes" id="UP000568877"/>
    </source>
</evidence>
<feature type="non-terminal residue" evidence="1">
    <location>
        <position position="1"/>
    </location>
</feature>
<dbReference type="AlphaFoldDB" id="A0A6V8PMA6"/>
<gene>
    <name evidence="1" type="ORF">HKBW3S42_01718</name>
</gene>
<organism evidence="1 2">
    <name type="scientific">Candidatus Hakubella thermalkaliphila</name>
    <dbReference type="NCBI Taxonomy" id="2754717"/>
    <lineage>
        <taxon>Bacteria</taxon>
        <taxon>Bacillati</taxon>
        <taxon>Actinomycetota</taxon>
        <taxon>Actinomycetota incertae sedis</taxon>
        <taxon>Candidatus Hakubellales</taxon>
        <taxon>Candidatus Hakubellaceae</taxon>
        <taxon>Candidatus Hakubella</taxon>
    </lineage>
</organism>
<evidence type="ECO:0000313" key="1">
    <source>
        <dbReference type="EMBL" id="GFP33383.1"/>
    </source>
</evidence>
<name>A0A6V8PMA6_9ACTN</name>
<dbReference type="Proteomes" id="UP000568877">
    <property type="component" value="Unassembled WGS sequence"/>
</dbReference>
<protein>
    <submittedName>
        <fullName evidence="1">Uncharacterized protein</fullName>
    </submittedName>
</protein>
<proteinExistence type="predicted"/>
<reference evidence="1 2" key="1">
    <citation type="journal article" date="2020" name="Front. Microbiol.">
        <title>Single-cell genomics of novel Actinobacteria with the Wood-Ljungdahl pathway discovered in a serpentinizing system.</title>
        <authorList>
            <person name="Merino N."/>
            <person name="Kawai M."/>
            <person name="Boyd E.S."/>
            <person name="Colman D.R."/>
            <person name="McGlynn S.E."/>
            <person name="Nealson K.H."/>
            <person name="Kurokawa K."/>
            <person name="Hongoh Y."/>
        </authorList>
    </citation>
    <scope>NUCLEOTIDE SEQUENCE [LARGE SCALE GENOMIC DNA]</scope>
    <source>
        <strain evidence="1 2">S42</strain>
    </source>
</reference>
<sequence length="61" mass="7321">QKSKKGDDQVKYKKRTFLFWYYRKDGKLIVFHDDNLKRVFGKDIELNASILNLNPASLFRI</sequence>
<accession>A0A6V8PMA6</accession>
<dbReference type="EMBL" id="BLSA01000442">
    <property type="protein sequence ID" value="GFP33383.1"/>
    <property type="molecule type" value="Genomic_DNA"/>
</dbReference>